<keyword evidence="3" id="KW-1003">Cell membrane</keyword>
<feature type="compositionally biased region" description="Basic and acidic residues" evidence="7">
    <location>
        <begin position="632"/>
        <end position="647"/>
    </location>
</feature>
<comment type="similarity">
    <text evidence="2">Belongs to the VirD4/TraG family.</text>
</comment>
<name>A0A562K4K5_SPHWJ</name>
<proteinExistence type="inferred from homology"/>
<feature type="signal peptide" evidence="9">
    <location>
        <begin position="1"/>
        <end position="30"/>
    </location>
</feature>
<feature type="compositionally biased region" description="Low complexity" evidence="7">
    <location>
        <begin position="651"/>
        <end position="664"/>
    </location>
</feature>
<evidence type="ECO:0000256" key="1">
    <source>
        <dbReference type="ARBA" id="ARBA00004651"/>
    </source>
</evidence>
<evidence type="ECO:0000313" key="10">
    <source>
        <dbReference type="EMBL" id="TWH90276.1"/>
    </source>
</evidence>
<gene>
    <name evidence="10" type="ORF">IQ35_03559</name>
</gene>
<dbReference type="CDD" id="cd01127">
    <property type="entry name" value="TrwB_TraG_TraD_VirD4"/>
    <property type="match status" value="2"/>
</dbReference>
<evidence type="ECO:0000256" key="7">
    <source>
        <dbReference type="SAM" id="MobiDB-lite"/>
    </source>
</evidence>
<dbReference type="InterPro" id="IPR051539">
    <property type="entry name" value="T4SS-coupling_protein"/>
</dbReference>
<evidence type="ECO:0000256" key="2">
    <source>
        <dbReference type="ARBA" id="ARBA00008806"/>
    </source>
</evidence>
<dbReference type="InterPro" id="IPR003688">
    <property type="entry name" value="TraG/VirD4"/>
</dbReference>
<evidence type="ECO:0000256" key="4">
    <source>
        <dbReference type="ARBA" id="ARBA00022692"/>
    </source>
</evidence>
<organism evidence="10 11">
    <name type="scientific">Sphingobium wenxiniae (strain DSM 21828 / CGMCC 1.7748 / JZ-1)</name>
    <dbReference type="NCBI Taxonomy" id="595605"/>
    <lineage>
        <taxon>Bacteria</taxon>
        <taxon>Pseudomonadati</taxon>
        <taxon>Pseudomonadota</taxon>
        <taxon>Alphaproteobacteria</taxon>
        <taxon>Sphingomonadales</taxon>
        <taxon>Sphingomonadaceae</taxon>
        <taxon>Sphingobium</taxon>
    </lineage>
</organism>
<dbReference type="Pfam" id="PF02534">
    <property type="entry name" value="T4SS-DNA_transf"/>
    <property type="match status" value="1"/>
</dbReference>
<evidence type="ECO:0000256" key="9">
    <source>
        <dbReference type="SAM" id="SignalP"/>
    </source>
</evidence>
<sequence length="686" mass="76323">MDIAKHRKKLLAGAGAAMLLGLSVSTQHLAATFNYPREFGPGWYDAGPRRFYAPWKILSWEVSFGKYYRQAFGLSEALGFAIAMLPIAGIIGLSRRQKPKIQQFGLDAWGTLQDAKRAELIDPKQEARGRVLGMYEGYRLTYRGVEHSLVVGASRSGKGVGHVIPSALSWEGSLFAYDRKGEIWHITADHRKRFSHVLYFAPTDRNTARWNPLFEVRKGEREIADIQNVVGVLVDPLGSKAGDLSFWDLSASQFFVGVILHVLYTAEDKNKNLAYVRRLLIDIEPTITAMLHTKHYFEYPKTEDGRELQGPPAPTNHPEINLGATALMSMDVKVRSSVLGTAQSALTLFADPLVAYATSASDFMIGDLVCSKNPVSFYLITPQAHADRLAFLVRVFLRQSINSLMEDIDYDSRGRVKNHRLLLMLDEFPKLGGLPFIENALGEMAGYGITCQLFCQSFNDVFGKYGVHTSIFDNMHITVSFSTSEPKSIKSIIERAGKHLEYRESFSDPRSLFHKGNRSTSLGEQERYILGEQHVRGLATTKEFVFVNNAKPFIADKIKHYEDPYFKTIAVDFHGKKRATFKQSQATMDRPTATVANDWLGVRSALPFDETTPMASIPVDQAALSEAQRNATAREAEATTTESDKSKRPAASDYGSASTTAAASVPSELSIDDITLSAMQDEDDWA</sequence>
<dbReference type="InterPro" id="IPR027417">
    <property type="entry name" value="P-loop_NTPase"/>
</dbReference>
<dbReference type="RefSeq" id="WP_088185027.1">
    <property type="nucleotide sequence ID" value="NZ_JACIIY010000024.1"/>
</dbReference>
<evidence type="ECO:0000256" key="8">
    <source>
        <dbReference type="SAM" id="Phobius"/>
    </source>
</evidence>
<feature type="transmembrane region" description="Helical" evidence="8">
    <location>
        <begin position="71"/>
        <end position="93"/>
    </location>
</feature>
<keyword evidence="11" id="KW-1185">Reference proteome</keyword>
<keyword evidence="9" id="KW-0732">Signal</keyword>
<evidence type="ECO:0000256" key="5">
    <source>
        <dbReference type="ARBA" id="ARBA00022989"/>
    </source>
</evidence>
<evidence type="ECO:0000256" key="6">
    <source>
        <dbReference type="ARBA" id="ARBA00023136"/>
    </source>
</evidence>
<protein>
    <submittedName>
        <fullName evidence="10">Type IV secretion system protein VirD4</fullName>
    </submittedName>
</protein>
<keyword evidence="4 8" id="KW-0812">Transmembrane</keyword>
<dbReference type="EMBL" id="VLKK01000022">
    <property type="protein sequence ID" value="TWH90276.1"/>
    <property type="molecule type" value="Genomic_DNA"/>
</dbReference>
<comment type="caution">
    <text evidence="10">The sequence shown here is derived from an EMBL/GenBank/DDBJ whole genome shotgun (WGS) entry which is preliminary data.</text>
</comment>
<feature type="chain" id="PRO_5022086954" evidence="9">
    <location>
        <begin position="31"/>
        <end position="686"/>
    </location>
</feature>
<comment type="subcellular location">
    <subcellularLocation>
        <location evidence="1">Cell membrane</location>
        <topology evidence="1">Multi-pass membrane protein</topology>
    </subcellularLocation>
</comment>
<dbReference type="PANTHER" id="PTHR37937">
    <property type="entry name" value="CONJUGATIVE TRANSFER: DNA TRANSPORT"/>
    <property type="match status" value="1"/>
</dbReference>
<dbReference type="Gene3D" id="3.40.50.300">
    <property type="entry name" value="P-loop containing nucleotide triphosphate hydrolases"/>
    <property type="match status" value="1"/>
</dbReference>
<keyword evidence="5 8" id="KW-1133">Transmembrane helix</keyword>
<dbReference type="Proteomes" id="UP000316624">
    <property type="component" value="Unassembled WGS sequence"/>
</dbReference>
<dbReference type="PANTHER" id="PTHR37937:SF1">
    <property type="entry name" value="CONJUGATIVE TRANSFER: DNA TRANSPORT"/>
    <property type="match status" value="1"/>
</dbReference>
<reference evidence="10 11" key="1">
    <citation type="journal article" date="2015" name="Stand. Genomic Sci.">
        <title>Genomic Encyclopedia of Bacterial and Archaeal Type Strains, Phase III: the genomes of soil and plant-associated and newly described type strains.</title>
        <authorList>
            <person name="Whitman W.B."/>
            <person name="Woyke T."/>
            <person name="Klenk H.P."/>
            <person name="Zhou Y."/>
            <person name="Lilburn T.G."/>
            <person name="Beck B.J."/>
            <person name="De Vos P."/>
            <person name="Vandamme P."/>
            <person name="Eisen J.A."/>
            <person name="Garrity G."/>
            <person name="Hugenholtz P."/>
            <person name="Kyrpides N.C."/>
        </authorList>
    </citation>
    <scope>NUCLEOTIDE SEQUENCE [LARGE SCALE GENOMIC DNA]</scope>
    <source>
        <strain evidence="10 11">CGMCC 1.7748</strain>
    </source>
</reference>
<evidence type="ECO:0000256" key="3">
    <source>
        <dbReference type="ARBA" id="ARBA00022475"/>
    </source>
</evidence>
<evidence type="ECO:0000313" key="11">
    <source>
        <dbReference type="Proteomes" id="UP000316624"/>
    </source>
</evidence>
<feature type="region of interest" description="Disordered" evidence="7">
    <location>
        <begin position="625"/>
        <end position="686"/>
    </location>
</feature>
<accession>A0A562K4K5</accession>
<dbReference type="AlphaFoldDB" id="A0A562K4K5"/>
<keyword evidence="6 8" id="KW-0472">Membrane</keyword>
<dbReference type="GO" id="GO:0005886">
    <property type="term" value="C:plasma membrane"/>
    <property type="evidence" value="ECO:0007669"/>
    <property type="project" value="UniProtKB-SubCell"/>
</dbReference>
<dbReference type="SUPFAM" id="SSF52540">
    <property type="entry name" value="P-loop containing nucleoside triphosphate hydrolases"/>
    <property type="match status" value="1"/>
</dbReference>